<keyword evidence="2" id="KW-1185">Reference proteome</keyword>
<evidence type="ECO:0000313" key="2">
    <source>
        <dbReference type="Proteomes" id="UP000219182"/>
    </source>
</evidence>
<reference evidence="1 2" key="1">
    <citation type="submission" date="2017-09" db="EMBL/GenBank/DDBJ databases">
        <title>Mesorhizobum sanjuanii sp. nov. isolated from nodules of Lotus tenuis in saline-alkaline lowlands of Flooding Pampa.</title>
        <authorList>
            <person name="Sannazzaro A.I."/>
            <person name="Torres Tejerizo G.A."/>
            <person name="Fontana F."/>
            <person name="Cumpa Velazquez L.M."/>
            <person name="Hansen L."/>
            <person name="Pistorio M."/>
            <person name="Estrella M.J."/>
        </authorList>
    </citation>
    <scope>NUCLEOTIDE SEQUENCE [LARGE SCALE GENOMIC DNA]</scope>
    <source>
        <strain evidence="1 2">BSA136</strain>
    </source>
</reference>
<comment type="caution">
    <text evidence="1">The sequence shown here is derived from an EMBL/GenBank/DDBJ whole genome shotgun (WGS) entry which is preliminary data.</text>
</comment>
<organism evidence="1 2">
    <name type="scientific">Mesorhizobium sanjuanii</name>
    <dbReference type="NCBI Taxonomy" id="2037900"/>
    <lineage>
        <taxon>Bacteria</taxon>
        <taxon>Pseudomonadati</taxon>
        <taxon>Pseudomonadota</taxon>
        <taxon>Alphaproteobacteria</taxon>
        <taxon>Hyphomicrobiales</taxon>
        <taxon>Phyllobacteriaceae</taxon>
        <taxon>Mesorhizobium</taxon>
    </lineage>
</organism>
<evidence type="ECO:0008006" key="3">
    <source>
        <dbReference type="Google" id="ProtNLM"/>
    </source>
</evidence>
<accession>A0A2A6FLD1</accession>
<dbReference type="EMBL" id="NWQG01000010">
    <property type="protein sequence ID" value="PDQ22770.1"/>
    <property type="molecule type" value="Genomic_DNA"/>
</dbReference>
<gene>
    <name evidence="1" type="ORF">CN311_02190</name>
</gene>
<sequence>MPKFLQSMFGRRQVMRRRRRSHRELRATFDLLNDHTLKDIGLRRSRSAGDRWL</sequence>
<dbReference type="Proteomes" id="UP000219182">
    <property type="component" value="Unassembled WGS sequence"/>
</dbReference>
<name>A0A2A6FLD1_9HYPH</name>
<proteinExistence type="predicted"/>
<evidence type="ECO:0000313" key="1">
    <source>
        <dbReference type="EMBL" id="PDQ22770.1"/>
    </source>
</evidence>
<dbReference type="RefSeq" id="WP_097571786.1">
    <property type="nucleotide sequence ID" value="NZ_NWQG01000010.1"/>
</dbReference>
<protein>
    <recommendedName>
        <fullName evidence="3">DUF1127 domain-containing protein</fullName>
    </recommendedName>
</protein>
<dbReference type="AlphaFoldDB" id="A0A2A6FLD1"/>